<dbReference type="Pfam" id="PF26534">
    <property type="entry name" value="NTF2_7"/>
    <property type="match status" value="1"/>
</dbReference>
<comment type="caution">
    <text evidence="3">The sequence shown here is derived from an EMBL/GenBank/DDBJ whole genome shotgun (WGS) entry which is preliminary data.</text>
</comment>
<dbReference type="InterPro" id="IPR058645">
    <property type="entry name" value="NTF2-like_dom_7"/>
</dbReference>
<dbReference type="Proteomes" id="UP001201980">
    <property type="component" value="Unassembled WGS sequence"/>
</dbReference>
<keyword evidence="4" id="KW-1185">Reference proteome</keyword>
<protein>
    <recommendedName>
        <fullName evidence="2">NTF2-like domain-containing protein</fullName>
    </recommendedName>
</protein>
<feature type="region of interest" description="Disordered" evidence="1">
    <location>
        <begin position="61"/>
        <end position="87"/>
    </location>
</feature>
<feature type="region of interest" description="Disordered" evidence="1">
    <location>
        <begin position="1"/>
        <end position="21"/>
    </location>
</feature>
<reference evidence="3" key="1">
    <citation type="submission" date="2022-07" db="EMBL/GenBank/DDBJ databases">
        <title>Draft genome sequence of Zalerion maritima ATCC 34329, a (micro)plastics degrading marine fungus.</title>
        <authorList>
            <person name="Paco A."/>
            <person name="Goncalves M.F.M."/>
            <person name="Rocha-Santos T.A.P."/>
            <person name="Alves A."/>
        </authorList>
    </citation>
    <scope>NUCLEOTIDE SEQUENCE</scope>
    <source>
        <strain evidence="3">ATCC 34329</strain>
    </source>
</reference>
<feature type="compositionally biased region" description="Polar residues" evidence="1">
    <location>
        <begin position="12"/>
        <end position="21"/>
    </location>
</feature>
<evidence type="ECO:0000256" key="1">
    <source>
        <dbReference type="SAM" id="MobiDB-lite"/>
    </source>
</evidence>
<sequence length="436" mass="48369">MDASERQPASDGINNTGYHTRMQPTAQEPKLHADDSPRSALTPRIVRLVLARLWTWRHPKQQRCNTSPAPIPRGNAIGRGGFSSENVQRHRHPSTLRLTMQAASLQVSGKLGCSLAQTPSNPSDIGTGHSATTGIPNRSPVAQVDYSEHAQHSIANYHQHGSVKPTRPGDTMHGSEYPFHAYGAQTGLHTTKTSMASLAPLTKFYGSAFDYWLFQEFPSVFTSTQYIISQAPNKIFLFDYTQTHTVSLATSSIYYNLFIMRFFAAVTTVLAVATSALAKHHKRCMPKGQVEKVVSNYQTLVGDIASLSEDDVAKILHPDFEDWSNSISAFFPKPYDVPTFDYSNFETSQRNARQMPIVVEDIVAFDCDTIVIIFNAMFPTPARGISVITVEKDSHKWKIVRVDVEFNSLAWMVGIGGGYQWQQPSGNLIEEGVINC</sequence>
<dbReference type="AlphaFoldDB" id="A0AAD5RWK8"/>
<organism evidence="3 4">
    <name type="scientific">Zalerion maritima</name>
    <dbReference type="NCBI Taxonomy" id="339359"/>
    <lineage>
        <taxon>Eukaryota</taxon>
        <taxon>Fungi</taxon>
        <taxon>Dikarya</taxon>
        <taxon>Ascomycota</taxon>
        <taxon>Pezizomycotina</taxon>
        <taxon>Sordariomycetes</taxon>
        <taxon>Lulworthiomycetidae</taxon>
        <taxon>Lulworthiales</taxon>
        <taxon>Lulworthiaceae</taxon>
        <taxon>Zalerion</taxon>
    </lineage>
</organism>
<accession>A0AAD5RWK8</accession>
<evidence type="ECO:0000313" key="4">
    <source>
        <dbReference type="Proteomes" id="UP001201980"/>
    </source>
</evidence>
<name>A0AAD5RWK8_9PEZI</name>
<feature type="domain" description="NTF2-like" evidence="2">
    <location>
        <begin position="284"/>
        <end position="417"/>
    </location>
</feature>
<dbReference type="EMBL" id="JAKWBI020000023">
    <property type="protein sequence ID" value="KAJ2905838.1"/>
    <property type="molecule type" value="Genomic_DNA"/>
</dbReference>
<proteinExistence type="predicted"/>
<evidence type="ECO:0000313" key="3">
    <source>
        <dbReference type="EMBL" id="KAJ2905838.1"/>
    </source>
</evidence>
<evidence type="ECO:0000259" key="2">
    <source>
        <dbReference type="Pfam" id="PF26534"/>
    </source>
</evidence>
<gene>
    <name evidence="3" type="ORF">MKZ38_004086</name>
</gene>